<feature type="compositionally biased region" description="Polar residues" evidence="2">
    <location>
        <begin position="78"/>
        <end position="93"/>
    </location>
</feature>
<feature type="compositionally biased region" description="Low complexity" evidence="2">
    <location>
        <begin position="167"/>
        <end position="184"/>
    </location>
</feature>
<name>A0A0K9NTB8_ZOSMR</name>
<dbReference type="Pfam" id="PF04484">
    <property type="entry name" value="QWRF"/>
    <property type="match status" value="1"/>
</dbReference>
<dbReference type="EMBL" id="LFYR01001803">
    <property type="protein sequence ID" value="KMZ59180.1"/>
    <property type="molecule type" value="Genomic_DNA"/>
</dbReference>
<evidence type="ECO:0000256" key="1">
    <source>
        <dbReference type="ARBA" id="ARBA00010016"/>
    </source>
</evidence>
<organism evidence="3 4">
    <name type="scientific">Zostera marina</name>
    <name type="common">Eelgrass</name>
    <dbReference type="NCBI Taxonomy" id="29655"/>
    <lineage>
        <taxon>Eukaryota</taxon>
        <taxon>Viridiplantae</taxon>
        <taxon>Streptophyta</taxon>
        <taxon>Embryophyta</taxon>
        <taxon>Tracheophyta</taxon>
        <taxon>Spermatophyta</taxon>
        <taxon>Magnoliopsida</taxon>
        <taxon>Liliopsida</taxon>
        <taxon>Zosteraceae</taxon>
        <taxon>Zostera</taxon>
    </lineage>
</organism>
<feature type="region of interest" description="Disordered" evidence="2">
    <location>
        <begin position="1"/>
        <end position="93"/>
    </location>
</feature>
<dbReference type="GO" id="GO:0005880">
    <property type="term" value="C:nuclear microtubule"/>
    <property type="evidence" value="ECO:0000318"/>
    <property type="project" value="GO_Central"/>
</dbReference>
<evidence type="ECO:0000256" key="2">
    <source>
        <dbReference type="SAM" id="MobiDB-lite"/>
    </source>
</evidence>
<feature type="region of interest" description="Disordered" evidence="2">
    <location>
        <begin position="215"/>
        <end position="248"/>
    </location>
</feature>
<dbReference type="OrthoDB" id="542108at2759"/>
<evidence type="ECO:0000313" key="3">
    <source>
        <dbReference type="EMBL" id="KMZ59180.1"/>
    </source>
</evidence>
<dbReference type="AlphaFoldDB" id="A0A0K9NTB8"/>
<dbReference type="GO" id="GO:0008017">
    <property type="term" value="F:microtubule binding"/>
    <property type="evidence" value="ECO:0000318"/>
    <property type="project" value="GO_Central"/>
</dbReference>
<proteinExistence type="inferred from homology"/>
<protein>
    <recommendedName>
        <fullName evidence="5">Protein ENDOSPERM DEFECTIVE 1</fullName>
    </recommendedName>
</protein>
<sequence length="504" mass="56384">MESPSTTYLPTSPRLDPQNEKRPRAQRRGRDVSSRYMSMMLRSPVSLNNENCPPPPLPPSILSKKQQKKTSVLHHHQTPNTRPSSLNSATAGSSFGMETPLPFLPSRNKDLTIQTRRAVVRLFNDNCQLQPRIPKPATPITNPKSVLMARNPIQRRPLPHSCRNKTSTDNSDHGSSSSENQSEASFMTDFSVGEWCESPPPIRENVRNRLSTETCTSISKPSQHHPLPTRCSTESRLRGTPNLRGGNSSAVARSLTSALSIFQAKPDLKSFPSPRAFSSSKLVQEIESKKIRKTISRGEDAHTLRLLRNQYFQWRFINAKAQFSTERRRKVAEKSLCGLSDKLLELRSSVSVKKMEIERTKQAKDLSDMLQTEMPFLEEWSNLEAAHSDSVSGTIKAVQDCSLRLPLLGNVKVDVEELLEGVGYARNTMEAVFPCIGGFLDKADVLDNSMTELATIVCKERSMIEECGNLLDQLQNLQVTECSLQSTVMQLNHKCSGGIRKDEN</sequence>
<dbReference type="PANTHER" id="PTHR31807">
    <property type="entry name" value="AUGMIN FAMILY MEMBER"/>
    <property type="match status" value="1"/>
</dbReference>
<dbReference type="Proteomes" id="UP000036987">
    <property type="component" value="Unassembled WGS sequence"/>
</dbReference>
<dbReference type="InterPro" id="IPR007573">
    <property type="entry name" value="QWRF"/>
</dbReference>
<evidence type="ECO:0000313" key="4">
    <source>
        <dbReference type="Proteomes" id="UP000036987"/>
    </source>
</evidence>
<dbReference type="PANTHER" id="PTHR31807:SF6">
    <property type="entry name" value="PROTEIN ENDOSPERM DEFECTIVE 1-RELATED"/>
    <property type="match status" value="1"/>
</dbReference>
<comment type="similarity">
    <text evidence="1">Belongs to the QWRF family.</text>
</comment>
<feature type="compositionally biased region" description="Basic residues" evidence="2">
    <location>
        <begin position="65"/>
        <end position="77"/>
    </location>
</feature>
<dbReference type="STRING" id="29655.A0A0K9NTB8"/>
<accession>A0A0K9NTB8</accession>
<gene>
    <name evidence="3" type="ORF">ZOSMA_6G01110</name>
</gene>
<dbReference type="OMA" id="CAMEAIC"/>
<dbReference type="GO" id="GO:0051225">
    <property type="term" value="P:spindle assembly"/>
    <property type="evidence" value="ECO:0000318"/>
    <property type="project" value="GO_Central"/>
</dbReference>
<dbReference type="GO" id="GO:0005737">
    <property type="term" value="C:cytoplasm"/>
    <property type="evidence" value="ECO:0000318"/>
    <property type="project" value="GO_Central"/>
</dbReference>
<evidence type="ECO:0008006" key="5">
    <source>
        <dbReference type="Google" id="ProtNLM"/>
    </source>
</evidence>
<reference evidence="4" key="1">
    <citation type="journal article" date="2016" name="Nature">
        <title>The genome of the seagrass Zostera marina reveals angiosperm adaptation to the sea.</title>
        <authorList>
            <person name="Olsen J.L."/>
            <person name="Rouze P."/>
            <person name="Verhelst B."/>
            <person name="Lin Y.-C."/>
            <person name="Bayer T."/>
            <person name="Collen J."/>
            <person name="Dattolo E."/>
            <person name="De Paoli E."/>
            <person name="Dittami S."/>
            <person name="Maumus F."/>
            <person name="Michel G."/>
            <person name="Kersting A."/>
            <person name="Lauritano C."/>
            <person name="Lohaus R."/>
            <person name="Toepel M."/>
            <person name="Tonon T."/>
            <person name="Vanneste K."/>
            <person name="Amirebrahimi M."/>
            <person name="Brakel J."/>
            <person name="Bostroem C."/>
            <person name="Chovatia M."/>
            <person name="Grimwood J."/>
            <person name="Jenkins J.W."/>
            <person name="Jueterbock A."/>
            <person name="Mraz A."/>
            <person name="Stam W.T."/>
            <person name="Tice H."/>
            <person name="Bornberg-Bauer E."/>
            <person name="Green P.J."/>
            <person name="Pearson G.A."/>
            <person name="Procaccini G."/>
            <person name="Duarte C.M."/>
            <person name="Schmutz J."/>
            <person name="Reusch T.B.H."/>
            <person name="Van de Peer Y."/>
        </authorList>
    </citation>
    <scope>NUCLEOTIDE SEQUENCE [LARGE SCALE GENOMIC DNA]</scope>
    <source>
        <strain evidence="4">cv. Finnish</strain>
    </source>
</reference>
<feature type="compositionally biased region" description="Basic and acidic residues" evidence="2">
    <location>
        <begin position="17"/>
        <end position="33"/>
    </location>
</feature>
<comment type="caution">
    <text evidence="3">The sequence shown here is derived from an EMBL/GenBank/DDBJ whole genome shotgun (WGS) entry which is preliminary data.</text>
</comment>
<keyword evidence="4" id="KW-1185">Reference proteome</keyword>
<feature type="compositionally biased region" description="Polar residues" evidence="2">
    <location>
        <begin position="1"/>
        <end position="10"/>
    </location>
</feature>
<feature type="region of interest" description="Disordered" evidence="2">
    <location>
        <begin position="154"/>
        <end position="184"/>
    </location>
</feature>